<gene>
    <name evidence="1" type="ORF">NPIL_21371</name>
</gene>
<dbReference type="AlphaFoldDB" id="A0A8X6U6X3"/>
<evidence type="ECO:0000313" key="2">
    <source>
        <dbReference type="Proteomes" id="UP000887013"/>
    </source>
</evidence>
<dbReference type="EMBL" id="BMAW01026593">
    <property type="protein sequence ID" value="GFT97987.1"/>
    <property type="molecule type" value="Genomic_DNA"/>
</dbReference>
<sequence>MQVCAHACQRSLSFTSRRFGISVEAYQIKTNECKNGSDTADLFSRATPFRPIALSPKGKSEKTRKERERKKTLLSQVWRKQYRTHGFVLHSEE</sequence>
<evidence type="ECO:0000313" key="1">
    <source>
        <dbReference type="EMBL" id="GFT97987.1"/>
    </source>
</evidence>
<protein>
    <submittedName>
        <fullName evidence="1">Uncharacterized protein</fullName>
    </submittedName>
</protein>
<proteinExistence type="predicted"/>
<dbReference type="Proteomes" id="UP000887013">
    <property type="component" value="Unassembled WGS sequence"/>
</dbReference>
<organism evidence="1 2">
    <name type="scientific">Nephila pilipes</name>
    <name type="common">Giant wood spider</name>
    <name type="synonym">Nephila maculata</name>
    <dbReference type="NCBI Taxonomy" id="299642"/>
    <lineage>
        <taxon>Eukaryota</taxon>
        <taxon>Metazoa</taxon>
        <taxon>Ecdysozoa</taxon>
        <taxon>Arthropoda</taxon>
        <taxon>Chelicerata</taxon>
        <taxon>Arachnida</taxon>
        <taxon>Araneae</taxon>
        <taxon>Araneomorphae</taxon>
        <taxon>Entelegynae</taxon>
        <taxon>Araneoidea</taxon>
        <taxon>Nephilidae</taxon>
        <taxon>Nephila</taxon>
    </lineage>
</organism>
<name>A0A8X6U6X3_NEPPI</name>
<comment type="caution">
    <text evidence="1">The sequence shown here is derived from an EMBL/GenBank/DDBJ whole genome shotgun (WGS) entry which is preliminary data.</text>
</comment>
<keyword evidence="2" id="KW-1185">Reference proteome</keyword>
<accession>A0A8X6U6X3</accession>
<reference evidence="1" key="1">
    <citation type="submission" date="2020-08" db="EMBL/GenBank/DDBJ databases">
        <title>Multicomponent nature underlies the extraordinary mechanical properties of spider dragline silk.</title>
        <authorList>
            <person name="Kono N."/>
            <person name="Nakamura H."/>
            <person name="Mori M."/>
            <person name="Yoshida Y."/>
            <person name="Ohtoshi R."/>
            <person name="Malay A.D."/>
            <person name="Moran D.A.P."/>
            <person name="Tomita M."/>
            <person name="Numata K."/>
            <person name="Arakawa K."/>
        </authorList>
    </citation>
    <scope>NUCLEOTIDE SEQUENCE</scope>
</reference>